<protein>
    <submittedName>
        <fullName evidence="9">Binding-protein-dependent transport systems inner membrane component</fullName>
    </submittedName>
</protein>
<evidence type="ECO:0000256" key="2">
    <source>
        <dbReference type="ARBA" id="ARBA00022448"/>
    </source>
</evidence>
<comment type="subcellular location">
    <subcellularLocation>
        <location evidence="1 7">Cell membrane</location>
        <topology evidence="1 7">Multi-pass membrane protein</topology>
    </subcellularLocation>
</comment>
<dbReference type="PROSITE" id="PS50928">
    <property type="entry name" value="ABC_TM1"/>
    <property type="match status" value="1"/>
</dbReference>
<evidence type="ECO:0000256" key="7">
    <source>
        <dbReference type="RuleBase" id="RU363032"/>
    </source>
</evidence>
<evidence type="ECO:0000256" key="1">
    <source>
        <dbReference type="ARBA" id="ARBA00004651"/>
    </source>
</evidence>
<feature type="transmembrane region" description="Helical" evidence="7">
    <location>
        <begin position="247"/>
        <end position="268"/>
    </location>
</feature>
<feature type="transmembrane region" description="Helical" evidence="7">
    <location>
        <begin position="80"/>
        <end position="101"/>
    </location>
</feature>
<feature type="transmembrane region" description="Helical" evidence="7">
    <location>
        <begin position="113"/>
        <end position="135"/>
    </location>
</feature>
<organism evidence="9 10">
    <name type="scientific">Thermobacillus xylanilyticus</name>
    <dbReference type="NCBI Taxonomy" id="76633"/>
    <lineage>
        <taxon>Bacteria</taxon>
        <taxon>Bacillati</taxon>
        <taxon>Bacillota</taxon>
        <taxon>Bacilli</taxon>
        <taxon>Bacillales</taxon>
        <taxon>Paenibacillaceae</taxon>
        <taxon>Thermobacillus</taxon>
    </lineage>
</organism>
<dbReference type="SUPFAM" id="SSF161098">
    <property type="entry name" value="MetI-like"/>
    <property type="match status" value="1"/>
</dbReference>
<accession>A0ABN7RP97</accession>
<dbReference type="CDD" id="cd06261">
    <property type="entry name" value="TM_PBP2"/>
    <property type="match status" value="1"/>
</dbReference>
<feature type="transmembrane region" description="Helical" evidence="7">
    <location>
        <begin position="188"/>
        <end position="213"/>
    </location>
</feature>
<evidence type="ECO:0000313" key="9">
    <source>
        <dbReference type="EMBL" id="CAG5080039.1"/>
    </source>
</evidence>
<keyword evidence="5 7" id="KW-1133">Transmembrane helix</keyword>
<evidence type="ECO:0000259" key="8">
    <source>
        <dbReference type="PROSITE" id="PS50928"/>
    </source>
</evidence>
<keyword evidence="2 7" id="KW-0813">Transport</keyword>
<dbReference type="Gene3D" id="1.10.3720.10">
    <property type="entry name" value="MetI-like"/>
    <property type="match status" value="1"/>
</dbReference>
<dbReference type="EMBL" id="CAJRAY010000018">
    <property type="protein sequence ID" value="CAG5080039.1"/>
    <property type="molecule type" value="Genomic_DNA"/>
</dbReference>
<keyword evidence="3" id="KW-1003">Cell membrane</keyword>
<dbReference type="RefSeq" id="WP_213483526.1">
    <property type="nucleotide sequence ID" value="NZ_CAJRAY010000018.1"/>
</dbReference>
<dbReference type="InterPro" id="IPR035906">
    <property type="entry name" value="MetI-like_sf"/>
</dbReference>
<comment type="similarity">
    <text evidence="7">Belongs to the binding-protein-dependent transport system permease family.</text>
</comment>
<feature type="transmembrane region" description="Helical" evidence="7">
    <location>
        <begin position="12"/>
        <end position="35"/>
    </location>
</feature>
<evidence type="ECO:0000313" key="10">
    <source>
        <dbReference type="Proteomes" id="UP000681526"/>
    </source>
</evidence>
<evidence type="ECO:0000256" key="5">
    <source>
        <dbReference type="ARBA" id="ARBA00022989"/>
    </source>
</evidence>
<dbReference type="InterPro" id="IPR000515">
    <property type="entry name" value="MetI-like"/>
</dbReference>
<evidence type="ECO:0000256" key="3">
    <source>
        <dbReference type="ARBA" id="ARBA00022475"/>
    </source>
</evidence>
<dbReference type="Pfam" id="PF00528">
    <property type="entry name" value="BPD_transp_1"/>
    <property type="match status" value="1"/>
</dbReference>
<dbReference type="Proteomes" id="UP000681526">
    <property type="component" value="Unassembled WGS sequence"/>
</dbReference>
<dbReference type="PANTHER" id="PTHR43744:SF6">
    <property type="entry name" value="ABC TRANSPORTER PERMEASE PROTEIN YESQ-RELATED"/>
    <property type="match status" value="1"/>
</dbReference>
<proteinExistence type="inferred from homology"/>
<comment type="caution">
    <text evidence="9">The sequence shown here is derived from an EMBL/GenBank/DDBJ whole genome shotgun (WGS) entry which is preliminary data.</text>
</comment>
<dbReference type="PANTHER" id="PTHR43744">
    <property type="entry name" value="ABC TRANSPORTER PERMEASE PROTEIN MG189-RELATED-RELATED"/>
    <property type="match status" value="1"/>
</dbReference>
<reference evidence="9 10" key="1">
    <citation type="submission" date="2021-04" db="EMBL/GenBank/DDBJ databases">
        <authorList>
            <person name="Rakotoarivonina H."/>
        </authorList>
    </citation>
    <scope>NUCLEOTIDE SEQUENCE [LARGE SCALE GENOMIC DNA]</scope>
    <source>
        <strain evidence="9 10">XE</strain>
    </source>
</reference>
<evidence type="ECO:0000256" key="4">
    <source>
        <dbReference type="ARBA" id="ARBA00022692"/>
    </source>
</evidence>
<evidence type="ECO:0000256" key="6">
    <source>
        <dbReference type="ARBA" id="ARBA00023136"/>
    </source>
</evidence>
<keyword evidence="6 7" id="KW-0472">Membrane</keyword>
<feature type="transmembrane region" description="Helical" evidence="7">
    <location>
        <begin position="147"/>
        <end position="167"/>
    </location>
</feature>
<sequence length="283" mass="32078">MSRVYAANKGASVIKTVIAVIASAVMLYPLLWMLASSFKPQHLIFQDLSLWPDVFTLENYINGWNGFTNLTFGTFFKNSFIVVLFCIIGNLLTCSMAAYAFARLEFTARNFWFALMFGSLLLPHHVVLIPQYILFDSLDWINTYMPLIVPKFLASDAFFIFLMVQFIRGLPLELDQAAKVDGCGHIQIYGRIIVPLLLPAIVTTSIFTLIWTWNDFFSQLIYISDPRKLTVALALRSFMDTMGQSSMGSLFAMSILSLVPIFTFFLVFQRWLIEGIATYGVKG</sequence>
<keyword evidence="10" id="KW-1185">Reference proteome</keyword>
<keyword evidence="4 7" id="KW-0812">Transmembrane</keyword>
<name>A0ABN7RP97_THEXY</name>
<gene>
    <name evidence="9" type="primary">txxe282</name>
    <name evidence="9" type="ORF">TXXE_03740</name>
</gene>
<feature type="domain" description="ABC transmembrane type-1" evidence="8">
    <location>
        <begin position="76"/>
        <end position="268"/>
    </location>
</feature>